<name>D1Z0R2_METPS</name>
<reference evidence="2" key="3">
    <citation type="journal article" date="2011" name="PLoS ONE">
        <title>Genome sequence of a mesophilic hydrogenotrophic methanogen Methanocella paludicola, the first cultivated representative of the order Methanocellales.</title>
        <authorList>
            <person name="Sakai S."/>
            <person name="Takaki Y."/>
            <person name="Shimamura S."/>
            <person name="Sekine M."/>
            <person name="Tajima T."/>
            <person name="Kosugi H."/>
            <person name="Ichikawa N."/>
            <person name="Tasumi E."/>
            <person name="Hiraki A.T."/>
            <person name="Shimizu A."/>
            <person name="Kato Y."/>
            <person name="Nishiko R."/>
            <person name="Mori K."/>
            <person name="Fujita N."/>
            <person name="Imachi H."/>
            <person name="Takai K."/>
        </authorList>
    </citation>
    <scope>NUCLEOTIDE SEQUENCE [LARGE SCALE GENOMIC DNA]</scope>
    <source>
        <strain evidence="2">DSM 17711 / JCM 13418 / NBRC 101707 / SANAE</strain>
    </source>
</reference>
<evidence type="ECO:0000313" key="2">
    <source>
        <dbReference type="Proteomes" id="UP000001882"/>
    </source>
</evidence>
<sequence length="197" mass="22832">MPPTKLVIDACVGHASDSKVCRDVLNTVYTHKYHVVMSEQLWDEWKRHKGRFAVSWMKAMADKGRLLRKAIETNDDIRNKIRSSIAAKKDPTILVVIMKDMHLVEAALVTDNIIISLDERARGHFKRASTMSEELKVIIWVNPHEPVEKAIDWLKYGARPEDFRMLGYVAPDSDKFRSGHRTRQYAKQLYKSREKAK</sequence>
<dbReference type="InParanoid" id="D1Z0R2"/>
<keyword evidence="2" id="KW-1185">Reference proteome</keyword>
<organism evidence="1 2">
    <name type="scientific">Methanocella paludicola (strain DSM 17711 / JCM 13418 / NBRC 101707 / SANAE)</name>
    <dbReference type="NCBI Taxonomy" id="304371"/>
    <lineage>
        <taxon>Archaea</taxon>
        <taxon>Methanobacteriati</taxon>
        <taxon>Methanobacteriota</taxon>
        <taxon>Stenosarchaea group</taxon>
        <taxon>Methanomicrobia</taxon>
        <taxon>Methanocellales</taxon>
        <taxon>Methanocellaceae</taxon>
        <taxon>Methanocella</taxon>
    </lineage>
</organism>
<reference evidence="1 2" key="1">
    <citation type="journal article" date="2007" name="Appl. Environ. Microbiol.">
        <title>Isolation of key methanogens for global methane emission from rice paddy fields: a novel isolate affiliated with the clone cluster rice cluster I.</title>
        <authorList>
            <person name="Sakai S."/>
            <person name="Imachi H."/>
            <person name="Sekiguchi Y."/>
            <person name="Ohashi A."/>
            <person name="Harada H."/>
            <person name="Kamagata Y."/>
        </authorList>
    </citation>
    <scope>NUCLEOTIDE SEQUENCE [LARGE SCALE GENOMIC DNA]</scope>
    <source>
        <strain evidence="2">DSM 17711 / JCM 13418 / NBRC 101707 / SANAE</strain>
    </source>
</reference>
<evidence type="ECO:0000313" key="1">
    <source>
        <dbReference type="EMBL" id="BAI62284.1"/>
    </source>
</evidence>
<proteinExistence type="predicted"/>
<dbReference type="KEGG" id="mpd:MCP_2212"/>
<dbReference type="AlphaFoldDB" id="D1Z0R2"/>
<dbReference type="Proteomes" id="UP000001882">
    <property type="component" value="Chromosome"/>
</dbReference>
<dbReference type="RefSeq" id="WP_012900958.1">
    <property type="nucleotide sequence ID" value="NC_013665.1"/>
</dbReference>
<evidence type="ECO:0008006" key="3">
    <source>
        <dbReference type="Google" id="ProtNLM"/>
    </source>
</evidence>
<dbReference type="GeneID" id="8682057"/>
<accession>D1Z0R2</accession>
<reference evidence="1 2" key="2">
    <citation type="journal article" date="2008" name="Int. J. Syst. Evol. Microbiol.">
        <title>Methanocella paludicola gen. nov., sp. nov., a methane-producing archaeon, the first isolate of the lineage 'Rice Cluster I', and proposal of the new archaeal order Methanocellales ord. nov.</title>
        <authorList>
            <person name="Sakai S."/>
            <person name="Imachi H."/>
            <person name="Hanada S."/>
            <person name="Ohashi A."/>
            <person name="Harada H."/>
            <person name="Kamagata Y."/>
        </authorList>
    </citation>
    <scope>NUCLEOTIDE SEQUENCE [LARGE SCALE GENOMIC DNA]</scope>
    <source>
        <strain evidence="2">DSM 17711 / JCM 13418 / NBRC 101707 / SANAE</strain>
    </source>
</reference>
<protein>
    <recommendedName>
        <fullName evidence="3">PIN domain-containing protein</fullName>
    </recommendedName>
</protein>
<dbReference type="EMBL" id="AP011532">
    <property type="protein sequence ID" value="BAI62284.1"/>
    <property type="molecule type" value="Genomic_DNA"/>
</dbReference>
<gene>
    <name evidence="1" type="ordered locus">MCP_2212</name>
</gene>